<dbReference type="NCBIfam" id="TIGR01643">
    <property type="entry name" value="YD_repeat_2x"/>
    <property type="match status" value="3"/>
</dbReference>
<dbReference type="PANTHER" id="PTHR32305">
    <property type="match status" value="1"/>
</dbReference>
<name>A0ABV5MDH6_9ACTN</name>
<dbReference type="RefSeq" id="WP_223105004.1">
    <property type="nucleotide sequence ID" value="NZ_CP061913.1"/>
</dbReference>
<proteinExistence type="predicted"/>
<dbReference type="PANTHER" id="PTHR32305:SF17">
    <property type="entry name" value="TRNA NUCLEASE WAPA"/>
    <property type="match status" value="1"/>
</dbReference>
<dbReference type="InterPro" id="IPR050708">
    <property type="entry name" value="T6SS_VgrG/RHS"/>
</dbReference>
<feature type="chain" id="PRO_5046594187" evidence="1">
    <location>
        <begin position="23"/>
        <end position="2114"/>
    </location>
</feature>
<dbReference type="Gene3D" id="2.180.10.10">
    <property type="entry name" value="RHS repeat-associated core"/>
    <property type="match status" value="2"/>
</dbReference>
<keyword evidence="1" id="KW-0732">Signal</keyword>
<gene>
    <name evidence="2" type="ORF">ACFFTR_27785</name>
</gene>
<dbReference type="EMBL" id="JBHMCA010000051">
    <property type="protein sequence ID" value="MFB9446909.1"/>
    <property type="molecule type" value="Genomic_DNA"/>
</dbReference>
<accession>A0ABV5MDH6</accession>
<dbReference type="Pfam" id="PF05593">
    <property type="entry name" value="RHS_repeat"/>
    <property type="match status" value="3"/>
</dbReference>
<dbReference type="NCBIfam" id="TIGR03696">
    <property type="entry name" value="Rhs_assc_core"/>
    <property type="match status" value="1"/>
</dbReference>
<evidence type="ECO:0000256" key="1">
    <source>
        <dbReference type="SAM" id="SignalP"/>
    </source>
</evidence>
<dbReference type="InterPro" id="IPR006530">
    <property type="entry name" value="YD"/>
</dbReference>
<keyword evidence="3" id="KW-1185">Reference proteome</keyword>
<dbReference type="InterPro" id="IPR022385">
    <property type="entry name" value="Rhs_assc_core"/>
</dbReference>
<organism evidence="2 3">
    <name type="scientific">Dactylosporangium vinaceum</name>
    <dbReference type="NCBI Taxonomy" id="53362"/>
    <lineage>
        <taxon>Bacteria</taxon>
        <taxon>Bacillati</taxon>
        <taxon>Actinomycetota</taxon>
        <taxon>Actinomycetes</taxon>
        <taxon>Micromonosporales</taxon>
        <taxon>Micromonosporaceae</taxon>
        <taxon>Dactylosporangium</taxon>
    </lineage>
</organism>
<protein>
    <submittedName>
        <fullName evidence="2">RHS repeat-associated core domain-containing protein</fullName>
    </submittedName>
</protein>
<feature type="signal peptide" evidence="1">
    <location>
        <begin position="1"/>
        <end position="22"/>
    </location>
</feature>
<evidence type="ECO:0000313" key="2">
    <source>
        <dbReference type="EMBL" id="MFB9446909.1"/>
    </source>
</evidence>
<dbReference type="InterPro" id="IPR031325">
    <property type="entry name" value="RHS_repeat"/>
</dbReference>
<reference evidence="2 3" key="1">
    <citation type="submission" date="2024-09" db="EMBL/GenBank/DDBJ databases">
        <authorList>
            <person name="Sun Q."/>
            <person name="Mori K."/>
        </authorList>
    </citation>
    <scope>NUCLEOTIDE SEQUENCE [LARGE SCALE GENOMIC DNA]</scope>
    <source>
        <strain evidence="2 3">JCM 3307</strain>
    </source>
</reference>
<dbReference type="Proteomes" id="UP001589608">
    <property type="component" value="Unassembled WGS sequence"/>
</dbReference>
<comment type="caution">
    <text evidence="2">The sequence shown here is derived from an EMBL/GenBank/DDBJ whole genome shotgun (WGS) entry which is preliminary data.</text>
</comment>
<sequence length="2114" mass="226119">MTSTRTRIGIGALILALLPVVAADHGFTDPAAGHLHAQRDAALPGEPMRYDPPAATSTGSQYTIKAPSWPEGAATVHLGRDRVRAGALPVYVRAAGAPAAGDLPVRVLDRAATRATGVEGLVVQLSGADGTTVHVDVDYRDFEGGYSGGAASSLGLVELSGCTPLTAACTAKPLDTANDVARRTLGADVSAAATLAVVEEPKGPAGDYSATPLKATSSWEGGNSAGDFTWQYPLRMPPGLNGPEPDLGLSYSSSSIDGSMAASNNQPSWLGEGFDMSTGAIERKFVSCQSDMGNGANNTTKTGDLCWKTDNAVLHLNGQSTELLKGTDGRWHGRSEDGARIELKSGTEKAVNGDQDGQWWVVTETDGTQYWFGRNQLPGWVSGNPVTNSAWTVPVFGNNDKEPCHASTFAASGCDRAWRWNLDYVVDPSGNTMSYWYQVEKNSYAKAGSATTLAGYTRGGWLDRIDYGTRSTTAYATAPMQVDFGEADRCVTAACGTHDATNWPDTPWKMQCTASPCYNGSPTFWTTKRLGTLTTKVAGKPVDQWTFKHTFPDPGDTTRAGLWLDSIGHTGLAGTTDPTPRTKVVLPDVHFVGVQKPNRVDATDLAPAMNWWRISTVETEGGGTINVTYADADCVAGTRVPDKTALWNNTLRCFPVYWTPEGASALTLDYFHKYVVSRVTQQDNALPSDERSVPVVTSYEYPNPPAWRYTDDDGLVDDKTKTWSVWRGYDLVRTISGTGGDAVRAETTYFRGMDGDKFGTGTATRSVTLPATGGAPAVTDSDFYAGLVREERQYKDLTGGEISATVNVPWRSDPPTATRTIDGVKAESRFVAVTQERKRVQLDGGRGWRSTTENTVFDDYGMAIRHEDLGDDAVTDDQNCTITDYARNGTAWILDAVSRERQFAVDCTRAQQAGLTEADVVSDTYTLYDSGARLAAPSKGLVTQTDELVGYPSRYITASKATYDDYGRVLTATDVRGNTTRTTYTPTAGGPVTATEELTQQGWKTRTTFDPAWGEQLSVVDKNSKTTLQQFDALGRTTAVWMPNRTAGQTPSVSFAYFVRKSGSVTISNQLDSNGTGYRTSAAFLDGQDRPRQTQTAEGTAAGGRVITDTFYDSAGRQFKQNGAYVVDGAISVTDPTLVKHLDDVQVPTQTITAYDGAGRVTTSTFRIKAVERWHTTTTYGGDRVDVVPPAGAMPTSTYADVLGRTVRQRQYHTALGGTAFTDLTYTYDRKGHLTQETDTAGNPWTYTFDFAGHVISRDDPDSGTTTSSYNDTGDMLTTTNAEGKTLAYVYDGLGRMTERHSGTVTGPLLADWAYDTVPLAVGNLVVNGQQLRSRSYVGTAAYTTRIDGMNDLYQPTGETITIPPSESGLAGTYSYSFAYTAGGAEASTTMPALGGLAKEKLTTGYNALGQPDTLKTSISPTGDDVFLVNGTQYTRYGELGMIARRNGTGTWLDTAYDYEPGTRRLEQIHTTRETGPSEVADVHLTWDASGNLLSAKDLVAGDNQCFGYDFAQRLAEAWTPAGGDCDAARSQSALGGPAPYWNSYTFDTVGNRSTSTERTKTTSVSRSYTYPAARTSQPHTLQTMTTSGAGTAAYTYDKAGNTLTRPANGTAGATQTLTWNADGTLATSTDATGTSSYVYDAAGNRLIKHEPSGNTLSLPGQELRSAGGAATATRYLTHAGKVIGVRTTGSGLTWQVDDQQGTGTIEVDAATQAVVRRWLTPFGAERGGPAPWVTDKGLVNGTKDSTGLLHIGAREYDQTVGRFVSLDPIMEHDDPQAIQGYNYADANPVTLSDPDGRMPARDGGGGSIWGRIANAVHRLVKAVVHYIQYYRRGKQPVYQHYIPPRRKPTPPYQHYIPPRKPRVYGPFVTHGINLPKGPIFCPLMGCYDAPGVRHGGNPRAACRSFNAGFSSPAACDDGFDAAERLRSGKSSHDAQVKRGSDAYEEHCAAKGDESWCTALKRPPAHINVLPEHAVATEIALYIGGEKETRPGDAWTYHKEAHRHGPEIYLSVNICVGLCVGITITSRGDVFVGGSITAGASGGSMITVGVNPQPMSSMNDNGAAYCAGGVASGCVTVGWDGKTGKPVYGVSGSLGVGVKGGVTRTYSHKIGEAS</sequence>
<evidence type="ECO:0000313" key="3">
    <source>
        <dbReference type="Proteomes" id="UP001589608"/>
    </source>
</evidence>